<dbReference type="AlphaFoldDB" id="A0A8S1F7F9"/>
<keyword evidence="2" id="KW-1133">Transmembrane helix</keyword>
<protein>
    <recommendedName>
        <fullName evidence="3">EGF-like domain-containing protein</fullName>
    </recommendedName>
</protein>
<accession>A0A8S1F7F9</accession>
<keyword evidence="5" id="KW-1185">Reference proteome</keyword>
<feature type="transmembrane region" description="Helical" evidence="2">
    <location>
        <begin position="352"/>
        <end position="372"/>
    </location>
</feature>
<evidence type="ECO:0000256" key="1">
    <source>
        <dbReference type="PROSITE-ProRule" id="PRU00076"/>
    </source>
</evidence>
<keyword evidence="2" id="KW-0812">Transmembrane</keyword>
<dbReference type="OrthoDB" id="5960253at2759"/>
<dbReference type="PROSITE" id="PS50026">
    <property type="entry name" value="EGF_3"/>
    <property type="match status" value="1"/>
</dbReference>
<dbReference type="PANTHER" id="PTHR47324">
    <property type="entry name" value="PROTEIN IRG-7-RELATED"/>
    <property type="match status" value="1"/>
</dbReference>
<keyword evidence="2" id="KW-0472">Membrane</keyword>
<comment type="caution">
    <text evidence="4">The sequence shown here is derived from an EMBL/GenBank/DDBJ whole genome shotgun (WGS) entry which is preliminary data.</text>
</comment>
<dbReference type="InterPro" id="IPR053295">
    <property type="entry name" value="Innate_immunity_reg"/>
</dbReference>
<sequence length="494" mass="55966">MQKKWFKVSLKSRISSNKAVQRREAQLENVMRLRSENQARLTDCIALQFHSETPYVHRMIAVDDVTLEIDVQLQRIDGAVHREPGESTYSYLTRIRQKVPSIPLNVIQRVSFLQEAARYRPEKFEKAHLTELQLLLKEILKILSAEYTSLQTFAEGGQSPRGVVASVYQKIMPSNVNAKRRRNKLGGSDGARLLLSKEAQEQVSLLSPLTSADGSPVGRLRRQSESHCIHDLILKTMTNTANYLGFGRKCRNGGKLTEANYCKCPQFYKGEECETKICLNGGVLEKVVKPVRQVCNCPNSTYIHGEHCEKPTCANNGILRVYSNKTFECDCSKLRFYEGRFCEKTMIPTSTIFIALFFFTIILVACVCQMNLCKKRTHPRIPVSRTVEQERRRRRLRQLQRAQQDIDGLLTLDHGVVRRAAAYPQGIVQPYVVRLDTVPVFNPDMIGGVEPTCQNILGQNPVEPPPSYNQAITAPRIAPPAYTPIDMTNAKPDE</sequence>
<feature type="domain" description="EGF-like" evidence="3">
    <location>
        <begin position="304"/>
        <end position="343"/>
    </location>
</feature>
<dbReference type="Pfam" id="PF07406">
    <property type="entry name" value="NICE-3"/>
    <property type="match status" value="1"/>
</dbReference>
<keyword evidence="1" id="KW-0245">EGF-like domain</keyword>
<dbReference type="Gene3D" id="2.10.25.10">
    <property type="entry name" value="Laminin"/>
    <property type="match status" value="1"/>
</dbReference>
<dbReference type="InterPro" id="IPR010876">
    <property type="entry name" value="C1orf43"/>
</dbReference>
<evidence type="ECO:0000313" key="4">
    <source>
        <dbReference type="EMBL" id="CAB3408416.1"/>
    </source>
</evidence>
<comment type="caution">
    <text evidence="1">Lacks conserved residue(s) required for the propagation of feature annotation.</text>
</comment>
<dbReference type="Proteomes" id="UP000494206">
    <property type="component" value="Unassembled WGS sequence"/>
</dbReference>
<proteinExistence type="predicted"/>
<dbReference type="EMBL" id="CADEPM010000007">
    <property type="protein sequence ID" value="CAB3408416.1"/>
    <property type="molecule type" value="Genomic_DNA"/>
</dbReference>
<evidence type="ECO:0000256" key="2">
    <source>
        <dbReference type="SAM" id="Phobius"/>
    </source>
</evidence>
<dbReference type="InterPro" id="IPR000742">
    <property type="entry name" value="EGF"/>
</dbReference>
<reference evidence="4 5" key="1">
    <citation type="submission" date="2020-04" db="EMBL/GenBank/DDBJ databases">
        <authorList>
            <person name="Laetsch R D."/>
            <person name="Stevens L."/>
            <person name="Kumar S."/>
            <person name="Blaxter L. M."/>
        </authorList>
    </citation>
    <scope>NUCLEOTIDE SEQUENCE [LARGE SCALE GENOMIC DNA]</scope>
</reference>
<organism evidence="4 5">
    <name type="scientific">Caenorhabditis bovis</name>
    <dbReference type="NCBI Taxonomy" id="2654633"/>
    <lineage>
        <taxon>Eukaryota</taxon>
        <taxon>Metazoa</taxon>
        <taxon>Ecdysozoa</taxon>
        <taxon>Nematoda</taxon>
        <taxon>Chromadorea</taxon>
        <taxon>Rhabditida</taxon>
        <taxon>Rhabditina</taxon>
        <taxon>Rhabditomorpha</taxon>
        <taxon>Rhabditoidea</taxon>
        <taxon>Rhabditidae</taxon>
        <taxon>Peloderinae</taxon>
        <taxon>Caenorhabditis</taxon>
    </lineage>
</organism>
<gene>
    <name evidence="4" type="ORF">CBOVIS_LOCUS10200</name>
</gene>
<name>A0A8S1F7F9_9PELO</name>
<evidence type="ECO:0000313" key="5">
    <source>
        <dbReference type="Proteomes" id="UP000494206"/>
    </source>
</evidence>
<evidence type="ECO:0000259" key="3">
    <source>
        <dbReference type="PROSITE" id="PS50026"/>
    </source>
</evidence>